<accession>A0A1S3DVV5</accession>
<feature type="compositionally biased region" description="Basic and acidic residues" evidence="3">
    <location>
        <begin position="222"/>
        <end position="243"/>
    </location>
</feature>
<feature type="compositionally biased region" description="Basic and acidic residues" evidence="3">
    <location>
        <begin position="133"/>
        <end position="147"/>
    </location>
</feature>
<feature type="region of interest" description="Disordered" evidence="3">
    <location>
        <begin position="116"/>
        <end position="449"/>
    </location>
</feature>
<feature type="compositionally biased region" description="Low complexity" evidence="3">
    <location>
        <begin position="244"/>
        <end position="257"/>
    </location>
</feature>
<protein>
    <submittedName>
        <fullName evidence="6">Protein RESTRICTED TEV MOVEMENT 2-like</fullName>
    </submittedName>
</protein>
<feature type="compositionally biased region" description="Basic and acidic residues" evidence="3">
    <location>
        <begin position="186"/>
        <end position="209"/>
    </location>
</feature>
<dbReference type="OrthoDB" id="1431247at2759"/>
<feature type="compositionally biased region" description="Basic and acidic residues" evidence="3">
    <location>
        <begin position="308"/>
        <end position="343"/>
    </location>
</feature>
<comment type="similarity">
    <text evidence="1 2">Belongs to the small heat shock protein (HSP20) family.</text>
</comment>
<dbReference type="AlphaFoldDB" id="A0A1S3DVV5"/>
<keyword evidence="5" id="KW-1185">Reference proteome</keyword>
<dbReference type="KEGG" id="cam:101502234"/>
<feature type="compositionally biased region" description="Basic and acidic residues" evidence="3">
    <location>
        <begin position="156"/>
        <end position="168"/>
    </location>
</feature>
<dbReference type="InterPro" id="IPR008978">
    <property type="entry name" value="HSP20-like_chaperone"/>
</dbReference>
<evidence type="ECO:0000256" key="2">
    <source>
        <dbReference type="RuleBase" id="RU003616"/>
    </source>
</evidence>
<evidence type="ECO:0000259" key="4">
    <source>
        <dbReference type="PROSITE" id="PS01031"/>
    </source>
</evidence>
<dbReference type="Pfam" id="PF00011">
    <property type="entry name" value="HSP20"/>
    <property type="match status" value="1"/>
</dbReference>
<feature type="compositionally biased region" description="Polar residues" evidence="3">
    <location>
        <begin position="169"/>
        <end position="185"/>
    </location>
</feature>
<reference evidence="6" key="1">
    <citation type="submission" date="2025-08" db="UniProtKB">
        <authorList>
            <consortium name="RefSeq"/>
        </authorList>
    </citation>
    <scope>IDENTIFICATION</scope>
    <source>
        <tissue evidence="6">Etiolated seedlings</tissue>
    </source>
</reference>
<feature type="compositionally biased region" description="Basic and acidic residues" evidence="3">
    <location>
        <begin position="361"/>
        <end position="430"/>
    </location>
</feature>
<evidence type="ECO:0000256" key="1">
    <source>
        <dbReference type="PROSITE-ProRule" id="PRU00285"/>
    </source>
</evidence>
<evidence type="ECO:0000313" key="5">
    <source>
        <dbReference type="Proteomes" id="UP000087171"/>
    </source>
</evidence>
<feature type="compositionally biased region" description="Low complexity" evidence="3">
    <location>
        <begin position="344"/>
        <end position="357"/>
    </location>
</feature>
<dbReference type="RefSeq" id="XP_012567617.1">
    <property type="nucleotide sequence ID" value="XM_012712163.2"/>
</dbReference>
<dbReference type="CDD" id="cd06464">
    <property type="entry name" value="ACD_sHsps-like"/>
    <property type="match status" value="1"/>
</dbReference>
<dbReference type="Gene3D" id="2.60.40.790">
    <property type="match status" value="1"/>
</dbReference>
<feature type="compositionally biased region" description="Basic and acidic residues" evidence="3">
    <location>
        <begin position="258"/>
        <end position="292"/>
    </location>
</feature>
<dbReference type="GeneID" id="101502234"/>
<dbReference type="Proteomes" id="UP000087171">
    <property type="component" value="Unplaced"/>
</dbReference>
<evidence type="ECO:0000256" key="3">
    <source>
        <dbReference type="SAM" id="MobiDB-lite"/>
    </source>
</evidence>
<dbReference type="InterPro" id="IPR002068">
    <property type="entry name" value="A-crystallin/Hsp20_dom"/>
</dbReference>
<gene>
    <name evidence="6" type="primary">LOC101502234</name>
</gene>
<feature type="compositionally biased region" description="Low complexity" evidence="3">
    <location>
        <begin position="116"/>
        <end position="127"/>
    </location>
</feature>
<dbReference type="PROSITE" id="PS01031">
    <property type="entry name" value="SHSP"/>
    <property type="match status" value="1"/>
</dbReference>
<feature type="domain" description="SHSP" evidence="4">
    <location>
        <begin position="20"/>
        <end position="124"/>
    </location>
</feature>
<dbReference type="SUPFAM" id="SSF49764">
    <property type="entry name" value="HSP20-like chaperones"/>
    <property type="match status" value="1"/>
</dbReference>
<proteinExistence type="inferred from homology"/>
<name>A0A1S3DVV5_CICAR</name>
<organism evidence="5 6">
    <name type="scientific">Cicer arietinum</name>
    <name type="common">Chickpea</name>
    <name type="synonym">Garbanzo</name>
    <dbReference type="NCBI Taxonomy" id="3827"/>
    <lineage>
        <taxon>Eukaryota</taxon>
        <taxon>Viridiplantae</taxon>
        <taxon>Streptophyta</taxon>
        <taxon>Embryophyta</taxon>
        <taxon>Tracheophyta</taxon>
        <taxon>Spermatophyta</taxon>
        <taxon>Magnoliopsida</taxon>
        <taxon>eudicotyledons</taxon>
        <taxon>Gunneridae</taxon>
        <taxon>Pentapetalae</taxon>
        <taxon>rosids</taxon>
        <taxon>fabids</taxon>
        <taxon>Fabales</taxon>
        <taxon>Fabaceae</taxon>
        <taxon>Papilionoideae</taxon>
        <taxon>50 kb inversion clade</taxon>
        <taxon>NPAAA clade</taxon>
        <taxon>Hologalegina</taxon>
        <taxon>IRL clade</taxon>
        <taxon>Cicereae</taxon>
        <taxon>Cicer</taxon>
    </lineage>
</organism>
<feature type="compositionally biased region" description="Polar residues" evidence="3">
    <location>
        <begin position="293"/>
        <end position="307"/>
    </location>
</feature>
<sequence length="508" mass="58169">MSSNPQFSSKISNLRSLVRRVYETVEPRSETKETPQTYLLHVYLPGFTKDRIKITLLDSSRMVKITGERPIQGNKWRRFDQTYPVPENSEAETLEANFEQGTLILKIQKKLISQSQQQVEQSPQDLSNNKALSEAKPEKLQAEDNMKSDSPQTQSFEKKTQNVTHDDTLSQIPQDTISNNNNNPQKDQHEFEPKPTVIEKTKTQIDEKPQNGQEEYQPKSTTIEETKTEIDEKLEKGQEEFKPKTTTIEKTNTLTNEKSQKGQEEFQPKPTTIEKTKTQIDEKLERVQEEFQPKTTTIEKINTLTNEKSQKGQEEFQPKPTTIEKTKTPIDEKLEKGQEELKPKTTTIENINTLTNKKSQKGQEEFQPKPTTIEKTKSQIEEKLEKGQEELESKPTSTKKEVNEKNEMPYESSKTIKDVKNHNLTEKEIENTQLFPPENEKESSGCGTSLNEEGKNGIRKIAAASSQFITRIADGKWRGEERHLVENIGAAVLVIAAFGAYVSYRFSS</sequence>
<evidence type="ECO:0000313" key="6">
    <source>
        <dbReference type="RefSeq" id="XP_012567617.1"/>
    </source>
</evidence>